<feature type="transmembrane region" description="Helical" evidence="1">
    <location>
        <begin position="113"/>
        <end position="139"/>
    </location>
</feature>
<evidence type="ECO:0000256" key="1">
    <source>
        <dbReference type="SAM" id="Phobius"/>
    </source>
</evidence>
<dbReference type="EMBL" id="UINC01226040">
    <property type="protein sequence ID" value="SVE56352.1"/>
    <property type="molecule type" value="Genomic_DNA"/>
</dbReference>
<keyword evidence="1" id="KW-0812">Transmembrane</keyword>
<gene>
    <name evidence="2" type="ORF">METZ01_LOCUS509206</name>
</gene>
<reference evidence="2" key="1">
    <citation type="submission" date="2018-05" db="EMBL/GenBank/DDBJ databases">
        <authorList>
            <person name="Lanie J.A."/>
            <person name="Ng W.-L."/>
            <person name="Kazmierczak K.M."/>
            <person name="Andrzejewski T.M."/>
            <person name="Davidsen T.M."/>
            <person name="Wayne K.J."/>
            <person name="Tettelin H."/>
            <person name="Glass J.I."/>
            <person name="Rusch D."/>
            <person name="Podicherti R."/>
            <person name="Tsui H.-C.T."/>
            <person name="Winkler M.E."/>
        </authorList>
    </citation>
    <scope>NUCLEOTIDE SEQUENCE</scope>
</reference>
<feature type="transmembrane region" description="Helical" evidence="1">
    <location>
        <begin position="80"/>
        <end position="101"/>
    </location>
</feature>
<keyword evidence="1" id="KW-1133">Transmembrane helix</keyword>
<protein>
    <submittedName>
        <fullName evidence="2">Uncharacterized protein</fullName>
    </submittedName>
</protein>
<proteinExistence type="predicted"/>
<organism evidence="2">
    <name type="scientific">marine metagenome</name>
    <dbReference type="NCBI Taxonomy" id="408172"/>
    <lineage>
        <taxon>unclassified sequences</taxon>
        <taxon>metagenomes</taxon>
        <taxon>ecological metagenomes</taxon>
    </lineage>
</organism>
<feature type="transmembrane region" description="Helical" evidence="1">
    <location>
        <begin position="49"/>
        <end position="68"/>
    </location>
</feature>
<accession>A0A383EHK7</accession>
<feature type="non-terminal residue" evidence="2">
    <location>
        <position position="230"/>
    </location>
</feature>
<dbReference type="AlphaFoldDB" id="A0A383EHK7"/>
<feature type="transmembrane region" description="Helical" evidence="1">
    <location>
        <begin position="12"/>
        <end position="37"/>
    </location>
</feature>
<feature type="transmembrane region" description="Helical" evidence="1">
    <location>
        <begin position="197"/>
        <end position="220"/>
    </location>
</feature>
<sequence length="230" mass="26123">MSHLFLGFLLWLFHLPLINFFIYVPILNIFLVCVIAYGAAKRIKDKETGVIFILMLLFVSVPGVSYLFGGMRTSAGIHFAIVRAYEFIAVILMILGLFFYSVENKQAKWLGGLIGGVVVTLNIAYSVYYVFSLVLYTILRAIKTRNYRSHISRLIVAGFVTFFISSVYIVPYFLSVLKHGSDSYQWQWTILSNFDPYLVTLGLGFMGLTFILGIFGIFTLPKSNFKLILI</sequence>
<feature type="transmembrane region" description="Helical" evidence="1">
    <location>
        <begin position="151"/>
        <end position="177"/>
    </location>
</feature>
<name>A0A383EHK7_9ZZZZ</name>
<evidence type="ECO:0000313" key="2">
    <source>
        <dbReference type="EMBL" id="SVE56352.1"/>
    </source>
</evidence>
<keyword evidence="1" id="KW-0472">Membrane</keyword>